<sequence>MLGWQLWRCPRRCRPRPIFVALVVVVCLSYQSLTFLGRKIFTLPRTSQTKLERVSSTNSTHCLYTLENLHPTEETDDSILKHLDDQSKRKAVLYIHHSIDRKERQLYQHILSKQGYTATILEDSEVLKPDLSLGDTQPWDLLLCIHAGARNDKNCLEKNVLPRLQPQQKVNLIPEIRDLLCRKEGLCQLSRTFPELHIPVSPSVCIALAAHEAEGSQRRAKSSHAAQLKDWSQPGSTQWDWTLAPAFRQSPEPSALFKVYVLVTSLTPLRAFIHSMGAVWHSPGKKYFSIKLWAFFEKFLEVGSAAEAFENTKDAITKVLLAAEVLSERSTSGPNPYKRCRQCFQLLTFHISFASSLSPLVLEVRDHFDFHADNELMYQDQGTKEFLLGDALSMLTSNLSADLGLFQALRKMHRSLDAACRARQEHCLSSEELQLMIDFIKELKSLGQFELLFPSLAPRIQALLHQLYSGEGAQRHLSSVPARHLFLSNILEHFQVFNKQVPLSSFSRNPFRGKQTRRRRPSLIQNEKLENQTVMTKEASCSNDRDVLSHIRQIFSSPQLDLSPEFNPRIKEYYSEVPFDLLTVVIGAEASHCDCRIHLDEKTGPRFANYPLGLGINQIILLVTAEAKAPTHVVSSYKITVYREERPTMPLFDVYTMCSFLQDCGLIIQPEESCGLQPLSSENLMSISQAELKTCKTGDEKGQWIVPCLSCSDNRTCDWRAMAWQPYSCQYALLTKPQLQQCVAGRKVLFIGDSTNRGIMYYLIERVNKTLQEWHKTHDSKFYENINDNRTFLSYSYYPQFWINVNQRPAFESALEQLITRSRPLEDTDQTVLVVGGVQWLNSNHMHIIHKVLQRQNLLNILVIVKSLGMGFHLPVDGIHSLSLAEVQHLWMKNTVILKTAKAYGYEVVDTFSITMGRYKEFLPGKCGCHFHEVVKSNISKEYHRVNMKLSRHFNFEKYFANKNRLSQLHYSSNPESPYHVQGPINQIYSEILLSRLCAKGKNNTSV</sequence>
<dbReference type="FunCoup" id="A0A6P8SF42">
    <property type="interactions" value="490"/>
</dbReference>
<dbReference type="Gene3D" id="3.30.470.20">
    <property type="entry name" value="ATP-grasp fold, B domain"/>
    <property type="match status" value="1"/>
</dbReference>
<dbReference type="InParanoid" id="A0A6P8SF42"/>
<dbReference type="InterPro" id="IPR057106">
    <property type="entry name" value="NXPE4_C"/>
</dbReference>
<name>A0A6P8SF42_GEOSA</name>
<dbReference type="RefSeq" id="XP_033814481.1">
    <property type="nucleotide sequence ID" value="XM_033958590.1"/>
</dbReference>
<proteinExistence type="predicted"/>
<dbReference type="PANTHER" id="PTHR14776:SF1">
    <property type="entry name" value="CADHERIN-LIKE AND PC-ESTERASE DOMAIN-CONTAINING PROTEIN 1"/>
    <property type="match status" value="1"/>
</dbReference>
<dbReference type="KEGG" id="gsh:117366761"/>
<feature type="domain" description="NXPE C-terminal" evidence="1">
    <location>
        <begin position="724"/>
        <end position="850"/>
    </location>
</feature>
<gene>
    <name evidence="3" type="primary">CPED1</name>
</gene>
<evidence type="ECO:0000313" key="3">
    <source>
        <dbReference type="RefSeq" id="XP_033814481.1"/>
    </source>
</evidence>
<dbReference type="OrthoDB" id="1932925at2759"/>
<dbReference type="PANTHER" id="PTHR14776">
    <property type="entry name" value="CADHERIN-LIKE AND PC-ESTERASE DOMAIN-CONTAINING PROTEIN 1"/>
    <property type="match status" value="1"/>
</dbReference>
<dbReference type="Pfam" id="PF24536">
    <property type="entry name" value="NXPE4_C"/>
    <property type="match status" value="1"/>
</dbReference>
<organism evidence="2 3">
    <name type="scientific">Geotrypetes seraphini</name>
    <name type="common">Gaboon caecilian</name>
    <name type="synonym">Caecilia seraphini</name>
    <dbReference type="NCBI Taxonomy" id="260995"/>
    <lineage>
        <taxon>Eukaryota</taxon>
        <taxon>Metazoa</taxon>
        <taxon>Chordata</taxon>
        <taxon>Craniata</taxon>
        <taxon>Vertebrata</taxon>
        <taxon>Euteleostomi</taxon>
        <taxon>Amphibia</taxon>
        <taxon>Gymnophiona</taxon>
        <taxon>Geotrypetes</taxon>
    </lineage>
</organism>
<reference evidence="3" key="1">
    <citation type="submission" date="2025-08" db="UniProtKB">
        <authorList>
            <consortium name="RefSeq"/>
        </authorList>
    </citation>
    <scope>IDENTIFICATION</scope>
</reference>
<dbReference type="AlphaFoldDB" id="A0A6P8SF42"/>
<dbReference type="Proteomes" id="UP000515159">
    <property type="component" value="Chromosome 9"/>
</dbReference>
<accession>A0A6P8SF42</accession>
<dbReference type="GeneID" id="117366761"/>
<keyword evidence="2" id="KW-1185">Reference proteome</keyword>
<dbReference type="CTD" id="79974"/>
<evidence type="ECO:0000313" key="2">
    <source>
        <dbReference type="Proteomes" id="UP000515159"/>
    </source>
</evidence>
<protein>
    <submittedName>
        <fullName evidence="3">Cadherin-like and PC-esterase domain-containing protein 1 isoform X1</fullName>
    </submittedName>
</protein>
<evidence type="ECO:0000259" key="1">
    <source>
        <dbReference type="Pfam" id="PF24536"/>
    </source>
</evidence>